<dbReference type="Pfam" id="PF00560">
    <property type="entry name" value="LRR_1"/>
    <property type="match status" value="1"/>
</dbReference>
<feature type="binding site" evidence="17">
    <location>
        <position position="771"/>
    </location>
    <ligand>
        <name>ATP</name>
        <dbReference type="ChEBI" id="CHEBI:30616"/>
    </ligand>
</feature>
<evidence type="ECO:0000259" key="19">
    <source>
        <dbReference type="PROSITE" id="PS50011"/>
    </source>
</evidence>
<keyword evidence="11 17" id="KW-0067">ATP-binding</keyword>
<evidence type="ECO:0000256" key="6">
    <source>
        <dbReference type="ARBA" id="ARBA00022692"/>
    </source>
</evidence>
<evidence type="ECO:0000256" key="12">
    <source>
        <dbReference type="ARBA" id="ARBA00022989"/>
    </source>
</evidence>
<dbReference type="InterPro" id="IPR024788">
    <property type="entry name" value="Malectin-like_Carb-bd_dom"/>
</dbReference>
<dbReference type="PROSITE" id="PS50011">
    <property type="entry name" value="PROTEIN_KINASE_DOM"/>
    <property type="match status" value="1"/>
</dbReference>
<evidence type="ECO:0000256" key="14">
    <source>
        <dbReference type="ARBA" id="ARBA00023180"/>
    </source>
</evidence>
<evidence type="ECO:0000256" key="5">
    <source>
        <dbReference type="ARBA" id="ARBA00022679"/>
    </source>
</evidence>
<dbReference type="EMBL" id="JBHFFA010000007">
    <property type="protein sequence ID" value="KAL2612587.1"/>
    <property type="molecule type" value="Genomic_DNA"/>
</dbReference>
<dbReference type="PANTHER" id="PTHR45631:SF68">
    <property type="entry name" value="REPEAT FAMILY PROTEIN, PUTATIVE, EXPRESSED-RELATED"/>
    <property type="match status" value="1"/>
</dbReference>
<feature type="domain" description="Protein kinase" evidence="19">
    <location>
        <begin position="743"/>
        <end position="969"/>
    </location>
</feature>
<evidence type="ECO:0000256" key="13">
    <source>
        <dbReference type="ARBA" id="ARBA00023136"/>
    </source>
</evidence>
<dbReference type="SUPFAM" id="SSF56112">
    <property type="entry name" value="Protein kinase-like (PK-like)"/>
    <property type="match status" value="1"/>
</dbReference>
<keyword evidence="9 17" id="KW-0547">Nucleotide-binding</keyword>
<keyword evidence="8" id="KW-0677">Repeat</keyword>
<keyword evidence="10" id="KW-0418">Kinase</keyword>
<dbReference type="SUPFAM" id="SSF52058">
    <property type="entry name" value="L domain-like"/>
    <property type="match status" value="1"/>
</dbReference>
<dbReference type="InterPro" id="IPR000719">
    <property type="entry name" value="Prot_kinase_dom"/>
</dbReference>
<dbReference type="Gene3D" id="3.80.10.10">
    <property type="entry name" value="Ribonuclease Inhibitor"/>
    <property type="match status" value="1"/>
</dbReference>
<evidence type="ECO:0000313" key="20">
    <source>
        <dbReference type="EMBL" id="KAL2612587.1"/>
    </source>
</evidence>
<keyword evidence="12 18" id="KW-1133">Transmembrane helix</keyword>
<comment type="catalytic activity">
    <reaction evidence="16">
        <text>L-seryl-[protein] + ATP = O-phospho-L-seryl-[protein] + ADP + H(+)</text>
        <dbReference type="Rhea" id="RHEA:17989"/>
        <dbReference type="Rhea" id="RHEA-COMP:9863"/>
        <dbReference type="Rhea" id="RHEA-COMP:11604"/>
        <dbReference type="ChEBI" id="CHEBI:15378"/>
        <dbReference type="ChEBI" id="CHEBI:29999"/>
        <dbReference type="ChEBI" id="CHEBI:30616"/>
        <dbReference type="ChEBI" id="CHEBI:83421"/>
        <dbReference type="ChEBI" id="CHEBI:456216"/>
        <dbReference type="EC" id="2.7.11.1"/>
    </reaction>
</comment>
<dbReference type="Proteomes" id="UP001605036">
    <property type="component" value="Unassembled WGS sequence"/>
</dbReference>
<dbReference type="InterPro" id="IPR032675">
    <property type="entry name" value="LRR_dom_sf"/>
</dbReference>
<keyword evidence="6 18" id="KW-0812">Transmembrane</keyword>
<evidence type="ECO:0000313" key="21">
    <source>
        <dbReference type="Proteomes" id="UP001605036"/>
    </source>
</evidence>
<dbReference type="AlphaFoldDB" id="A0ABD1XUF7"/>
<comment type="catalytic activity">
    <reaction evidence="15">
        <text>L-threonyl-[protein] + ATP = O-phospho-L-threonyl-[protein] + ADP + H(+)</text>
        <dbReference type="Rhea" id="RHEA:46608"/>
        <dbReference type="Rhea" id="RHEA-COMP:11060"/>
        <dbReference type="Rhea" id="RHEA-COMP:11605"/>
        <dbReference type="ChEBI" id="CHEBI:15378"/>
        <dbReference type="ChEBI" id="CHEBI:30013"/>
        <dbReference type="ChEBI" id="CHEBI:30616"/>
        <dbReference type="ChEBI" id="CHEBI:61977"/>
        <dbReference type="ChEBI" id="CHEBI:456216"/>
        <dbReference type="EC" id="2.7.11.1"/>
    </reaction>
</comment>
<dbReference type="Pfam" id="PF07714">
    <property type="entry name" value="PK_Tyr_Ser-Thr"/>
    <property type="match status" value="1"/>
</dbReference>
<evidence type="ECO:0000256" key="15">
    <source>
        <dbReference type="ARBA" id="ARBA00047899"/>
    </source>
</evidence>
<dbReference type="SMART" id="SM00220">
    <property type="entry name" value="S_TKc"/>
    <property type="match status" value="1"/>
</dbReference>
<keyword evidence="7" id="KW-0732">Signal</keyword>
<dbReference type="Pfam" id="PF12819">
    <property type="entry name" value="Malectin_like"/>
    <property type="match status" value="1"/>
</dbReference>
<evidence type="ECO:0000256" key="9">
    <source>
        <dbReference type="ARBA" id="ARBA00022741"/>
    </source>
</evidence>
<name>A0ABD1XUF7_9MARC</name>
<evidence type="ECO:0000256" key="4">
    <source>
        <dbReference type="ARBA" id="ARBA00022614"/>
    </source>
</evidence>
<keyword evidence="3" id="KW-0723">Serine/threonine-protein kinase</keyword>
<evidence type="ECO:0000256" key="16">
    <source>
        <dbReference type="ARBA" id="ARBA00048679"/>
    </source>
</evidence>
<organism evidence="20 21">
    <name type="scientific">Riccia fluitans</name>
    <dbReference type="NCBI Taxonomy" id="41844"/>
    <lineage>
        <taxon>Eukaryota</taxon>
        <taxon>Viridiplantae</taxon>
        <taxon>Streptophyta</taxon>
        <taxon>Embryophyta</taxon>
        <taxon>Marchantiophyta</taxon>
        <taxon>Marchantiopsida</taxon>
        <taxon>Marchantiidae</taxon>
        <taxon>Marchantiales</taxon>
        <taxon>Ricciaceae</taxon>
        <taxon>Riccia</taxon>
    </lineage>
</organism>
<evidence type="ECO:0000256" key="1">
    <source>
        <dbReference type="ARBA" id="ARBA00004167"/>
    </source>
</evidence>
<keyword evidence="21" id="KW-1185">Reference proteome</keyword>
<dbReference type="PANTHER" id="PTHR45631">
    <property type="entry name" value="OS07G0107800 PROTEIN-RELATED"/>
    <property type="match status" value="1"/>
</dbReference>
<keyword evidence="4" id="KW-0433">Leucine-rich repeat</keyword>
<dbReference type="InterPro" id="IPR001245">
    <property type="entry name" value="Ser-Thr/Tyr_kinase_cat_dom"/>
</dbReference>
<protein>
    <recommendedName>
        <fullName evidence="2">non-specific serine/threonine protein kinase</fullName>
        <ecNumber evidence="2">2.7.11.1</ecNumber>
    </recommendedName>
</protein>
<evidence type="ECO:0000256" key="3">
    <source>
        <dbReference type="ARBA" id="ARBA00022527"/>
    </source>
</evidence>
<accession>A0ABD1XUF7</accession>
<evidence type="ECO:0000256" key="10">
    <source>
        <dbReference type="ARBA" id="ARBA00022777"/>
    </source>
</evidence>
<keyword evidence="13 18" id="KW-0472">Membrane</keyword>
<keyword evidence="5" id="KW-0808">Transferase</keyword>
<evidence type="ECO:0000256" key="17">
    <source>
        <dbReference type="PROSITE-ProRule" id="PRU10141"/>
    </source>
</evidence>
<evidence type="ECO:0000256" key="11">
    <source>
        <dbReference type="ARBA" id="ARBA00022840"/>
    </source>
</evidence>
<dbReference type="InterPro" id="IPR001611">
    <property type="entry name" value="Leu-rich_rpt"/>
</dbReference>
<keyword evidence="14" id="KW-0325">Glycoprotein</keyword>
<dbReference type="FunFam" id="1.10.510.10:FF:001023">
    <property type="entry name" value="Os07g0541700 protein"/>
    <property type="match status" value="1"/>
</dbReference>
<dbReference type="InterPro" id="IPR011009">
    <property type="entry name" value="Kinase-like_dom_sf"/>
</dbReference>
<evidence type="ECO:0000256" key="2">
    <source>
        <dbReference type="ARBA" id="ARBA00012513"/>
    </source>
</evidence>
<dbReference type="InterPro" id="IPR017441">
    <property type="entry name" value="Protein_kinase_ATP_BS"/>
</dbReference>
<dbReference type="FunFam" id="3.80.10.10:FF:000041">
    <property type="entry name" value="LRR receptor-like serine/threonine-protein kinase ERECTA"/>
    <property type="match status" value="1"/>
</dbReference>
<dbReference type="GO" id="GO:0005524">
    <property type="term" value="F:ATP binding"/>
    <property type="evidence" value="ECO:0007669"/>
    <property type="project" value="UniProtKB-UniRule"/>
</dbReference>
<evidence type="ECO:0000256" key="7">
    <source>
        <dbReference type="ARBA" id="ARBA00022729"/>
    </source>
</evidence>
<gene>
    <name evidence="20" type="ORF">R1flu_024279</name>
</gene>
<sequence>MERRSPHPCIGGKKRFPLARSIFLTACVTFLVLYSLLVPALSQQAADFISIDCGGEGFKDVATKIEWLPDEKYLDSGDVLEKGFVAVPATVTLDNDTLKTLANADLVQTARVFLPRVNKISPSKYCYVVGVRNTTNYLVRVMFPPRNLTANDPSIDLSRYTSRFYFTVDSTLIATIELAPVLPKTVELVVTPLDKNMYICFAPLEDRSSMPAVSTIELRPLPIELYLEGRQEIQTAGIINGWGDVVPPQAIGNTGLRTSYLITVSRLNFGGNISLPPIRYPSDRHDRLWYPAGFNDTIQLSAINATRTPIYPLMIAPDNNWDFPVEVLETAWEGRNPNLNFTVAFNLTGSRSLRPITTFYLGMILVDPDDSGGAQNVYLKAAGGSEISWAVDAPLALEGRILYNFKQTFNVDSNFFTFSSLNATIPPRINAFELLGEFEANTKRTTPEDGSNITDIAKNLRQRIDILVDTSGDPCLPIPWNWIVCSTESPPRITQINISSKGANGKIPSDFGNLDQLTVLDFSNNTLTGELPESLASITTLRELRLQHNNFTGAVPIKVWTSDSLETVDLSDNQFNTLDLSAWCNGIGDLSAFKRKVNLTNNPIKNVTFPCADDLSNLWIKTYGENPLDLISAAGDSGFILLGNNNAYCENTGNKEYAKRYVCRTSQFENFLNNNSSDSKKVIIISVVCGVLVLLMACILLFGLWRTWKRTKELHTIQEALARQDVRPPFFKYDQLKTACGDFSEENKLGQGAFGSVYKAVLPDKTVVAVKILEQTEQNITDFLNEMVLITGIKHKHLIQLKGCCVRDRKRILVYEYAENKNLADALWSPERTYGLNWDQRFKICLGVAKGLAYLHEELQPRIIHRDIKAQNILLDKNWEAKVADFGLALPVKEQASTPGSTLVASRIGGTLGYFSPEYATAGKVTEKLDVFSFGILVLEILAGRKCIDLSLTYAPDQIYLKDWVRCSK</sequence>
<comment type="subcellular location">
    <subcellularLocation>
        <location evidence="1">Membrane</location>
        <topology evidence="1">Single-pass membrane protein</topology>
    </subcellularLocation>
</comment>
<dbReference type="Gene3D" id="1.10.510.10">
    <property type="entry name" value="Transferase(Phosphotransferase) domain 1"/>
    <property type="match status" value="1"/>
</dbReference>
<dbReference type="Gene3D" id="3.30.200.20">
    <property type="entry name" value="Phosphorylase Kinase, domain 1"/>
    <property type="match status" value="1"/>
</dbReference>
<dbReference type="PROSITE" id="PS00107">
    <property type="entry name" value="PROTEIN_KINASE_ATP"/>
    <property type="match status" value="1"/>
</dbReference>
<evidence type="ECO:0000256" key="18">
    <source>
        <dbReference type="SAM" id="Phobius"/>
    </source>
</evidence>
<dbReference type="FunFam" id="3.30.200.20:FF:000162">
    <property type="entry name" value="Adenine nucleotide alpha hydrolase-like domain kinase"/>
    <property type="match status" value="1"/>
</dbReference>
<reference evidence="20 21" key="1">
    <citation type="submission" date="2024-09" db="EMBL/GenBank/DDBJ databases">
        <title>Chromosome-scale assembly of Riccia fluitans.</title>
        <authorList>
            <person name="Paukszto L."/>
            <person name="Sawicki J."/>
            <person name="Karawczyk K."/>
            <person name="Piernik-Szablinska J."/>
            <person name="Szczecinska M."/>
            <person name="Mazdziarz M."/>
        </authorList>
    </citation>
    <scope>NUCLEOTIDE SEQUENCE [LARGE SCALE GENOMIC DNA]</scope>
    <source>
        <strain evidence="20">Rf_01</strain>
        <tissue evidence="20">Aerial parts of the thallus</tissue>
    </source>
</reference>
<evidence type="ECO:0000256" key="8">
    <source>
        <dbReference type="ARBA" id="ARBA00022737"/>
    </source>
</evidence>
<feature type="transmembrane region" description="Helical" evidence="18">
    <location>
        <begin position="682"/>
        <end position="705"/>
    </location>
</feature>
<feature type="transmembrane region" description="Helical" evidence="18">
    <location>
        <begin position="21"/>
        <end position="41"/>
    </location>
</feature>
<comment type="caution">
    <text evidence="20">The sequence shown here is derived from an EMBL/GenBank/DDBJ whole genome shotgun (WGS) entry which is preliminary data.</text>
</comment>
<dbReference type="InterPro" id="IPR008271">
    <property type="entry name" value="Ser/Thr_kinase_AS"/>
</dbReference>
<dbReference type="GO" id="GO:0004674">
    <property type="term" value="F:protein serine/threonine kinase activity"/>
    <property type="evidence" value="ECO:0007669"/>
    <property type="project" value="UniProtKB-KW"/>
</dbReference>
<dbReference type="PROSITE" id="PS00108">
    <property type="entry name" value="PROTEIN_KINASE_ST"/>
    <property type="match status" value="1"/>
</dbReference>
<dbReference type="EC" id="2.7.11.1" evidence="2"/>
<dbReference type="GO" id="GO:0016020">
    <property type="term" value="C:membrane"/>
    <property type="evidence" value="ECO:0007669"/>
    <property type="project" value="UniProtKB-SubCell"/>
</dbReference>
<proteinExistence type="predicted"/>